<dbReference type="PANTHER" id="PTHR11567">
    <property type="entry name" value="ACID PHOSPHATASE-RELATED"/>
    <property type="match status" value="1"/>
</dbReference>
<evidence type="ECO:0000256" key="3">
    <source>
        <dbReference type="ARBA" id="ARBA00012646"/>
    </source>
</evidence>
<dbReference type="WBParaSite" id="SVE_1103400.1">
    <property type="protein sequence ID" value="SVE_1103400.1"/>
    <property type="gene ID" value="SVE_1103400"/>
</dbReference>
<dbReference type="InterPro" id="IPR050645">
    <property type="entry name" value="Histidine_acid_phosphatase"/>
</dbReference>
<dbReference type="STRING" id="75913.A0A0K0FPH7"/>
<dbReference type="InterPro" id="IPR033379">
    <property type="entry name" value="Acid_Pase_AS"/>
</dbReference>
<organism evidence="8 9">
    <name type="scientific">Strongyloides venezuelensis</name>
    <name type="common">Threadworm</name>
    <dbReference type="NCBI Taxonomy" id="75913"/>
    <lineage>
        <taxon>Eukaryota</taxon>
        <taxon>Metazoa</taxon>
        <taxon>Ecdysozoa</taxon>
        <taxon>Nematoda</taxon>
        <taxon>Chromadorea</taxon>
        <taxon>Rhabditida</taxon>
        <taxon>Tylenchina</taxon>
        <taxon>Panagrolaimomorpha</taxon>
        <taxon>Strongyloidoidea</taxon>
        <taxon>Strongyloididae</taxon>
        <taxon>Strongyloides</taxon>
    </lineage>
</organism>
<keyword evidence="7" id="KW-0325">Glycoprotein</keyword>
<evidence type="ECO:0000256" key="6">
    <source>
        <dbReference type="ARBA" id="ARBA00023157"/>
    </source>
</evidence>
<name>A0A0K0FPH7_STRVS</name>
<dbReference type="Pfam" id="PF00328">
    <property type="entry name" value="His_Phos_2"/>
    <property type="match status" value="1"/>
</dbReference>
<dbReference type="PANTHER" id="PTHR11567:SF211">
    <property type="entry name" value="PROSTATIC ACID PHOSPHATASE"/>
    <property type="match status" value="1"/>
</dbReference>
<keyword evidence="8" id="KW-1185">Reference proteome</keyword>
<evidence type="ECO:0000256" key="1">
    <source>
        <dbReference type="ARBA" id="ARBA00000032"/>
    </source>
</evidence>
<comment type="catalytic activity">
    <reaction evidence="1">
        <text>a phosphate monoester + H2O = an alcohol + phosphate</text>
        <dbReference type="Rhea" id="RHEA:15017"/>
        <dbReference type="ChEBI" id="CHEBI:15377"/>
        <dbReference type="ChEBI" id="CHEBI:30879"/>
        <dbReference type="ChEBI" id="CHEBI:43474"/>
        <dbReference type="ChEBI" id="CHEBI:67140"/>
        <dbReference type="EC" id="3.1.3.2"/>
    </reaction>
</comment>
<dbReference type="Gene3D" id="3.40.50.1240">
    <property type="entry name" value="Phosphoglycerate mutase-like"/>
    <property type="match status" value="1"/>
</dbReference>
<sequence>MRASIMKYFLNLSTMLLLFFLSFSLIYNTANGKKLLLVQVIFRHGERVPTKTYPNDPYKDHDWGVPLGNLTKHGIQQQVELGKALRERYMIKKRFLSKTYKSSEIIARSTDVNRTIESARANLRGLYKTNDISKIPIHTTFFDIPVPWLDGKSCPKYTNLITAKRASYEDIFYNKHKGFINFLQRVSGFPKMAMNDVNSLFNTLLVQKYLKCKLPKFLKTRHYYKMKYLSKQIFRFQSGLPAFGLPEDLDLMKFKEGPLLKHIIDNFDMKLNIYKRLKSMKGLNTKFILQKLGETTKFISYSAHDYTIMNLLTMMSLQKYVLDDILKVPFASTLFYELYENNKGKHEIKILYSKKRGKKVLDVTDQILGCGRSKVCLYDDFKKAMQDRIPKNVYVECLISQNSRK</sequence>
<accession>A0A0K0FPH7</accession>
<dbReference type="InterPro" id="IPR000560">
    <property type="entry name" value="His_Pase_clade-2"/>
</dbReference>
<dbReference type="CDD" id="cd07061">
    <property type="entry name" value="HP_HAP_like"/>
    <property type="match status" value="1"/>
</dbReference>
<dbReference type="Proteomes" id="UP000035680">
    <property type="component" value="Unassembled WGS sequence"/>
</dbReference>
<dbReference type="InterPro" id="IPR029033">
    <property type="entry name" value="His_PPase_superfam"/>
</dbReference>
<protein>
    <recommendedName>
        <fullName evidence="3">acid phosphatase</fullName>
        <ecNumber evidence="3">3.1.3.2</ecNumber>
    </recommendedName>
</protein>
<keyword evidence="5" id="KW-0378">Hydrolase</keyword>
<evidence type="ECO:0000256" key="7">
    <source>
        <dbReference type="ARBA" id="ARBA00023180"/>
    </source>
</evidence>
<evidence type="ECO:0000256" key="2">
    <source>
        <dbReference type="ARBA" id="ARBA00005375"/>
    </source>
</evidence>
<dbReference type="SUPFAM" id="SSF53254">
    <property type="entry name" value="Phosphoglycerate mutase-like"/>
    <property type="match status" value="1"/>
</dbReference>
<comment type="similarity">
    <text evidence="2">Belongs to the histidine acid phosphatase family.</text>
</comment>
<keyword evidence="6" id="KW-1015">Disulfide bond</keyword>
<dbReference type="EC" id="3.1.3.2" evidence="3"/>
<reference evidence="8" key="1">
    <citation type="submission" date="2014-07" db="EMBL/GenBank/DDBJ databases">
        <authorList>
            <person name="Martin A.A"/>
            <person name="De Silva N."/>
        </authorList>
    </citation>
    <scope>NUCLEOTIDE SEQUENCE</scope>
</reference>
<dbReference type="AlphaFoldDB" id="A0A0K0FPH7"/>
<keyword evidence="4" id="KW-0732">Signal</keyword>
<evidence type="ECO:0000256" key="5">
    <source>
        <dbReference type="ARBA" id="ARBA00022801"/>
    </source>
</evidence>
<proteinExistence type="inferred from homology"/>
<dbReference type="PROSITE" id="PS00616">
    <property type="entry name" value="HIS_ACID_PHOSPHAT_1"/>
    <property type="match status" value="1"/>
</dbReference>
<evidence type="ECO:0000313" key="8">
    <source>
        <dbReference type="Proteomes" id="UP000035680"/>
    </source>
</evidence>
<dbReference type="GO" id="GO:0003993">
    <property type="term" value="F:acid phosphatase activity"/>
    <property type="evidence" value="ECO:0007669"/>
    <property type="project" value="UniProtKB-EC"/>
</dbReference>
<evidence type="ECO:0000313" key="9">
    <source>
        <dbReference type="WBParaSite" id="SVE_1103400.1"/>
    </source>
</evidence>
<reference evidence="9" key="2">
    <citation type="submission" date="2015-08" db="UniProtKB">
        <authorList>
            <consortium name="WormBaseParasite"/>
        </authorList>
    </citation>
    <scope>IDENTIFICATION</scope>
</reference>
<evidence type="ECO:0000256" key="4">
    <source>
        <dbReference type="ARBA" id="ARBA00022729"/>
    </source>
</evidence>